<dbReference type="Gene3D" id="2.60.120.590">
    <property type="entry name" value="Alpha-ketoglutarate-dependent dioxygenase AlkB-like"/>
    <property type="match status" value="1"/>
</dbReference>
<name>A0AAV2I1W8_LYMST</name>
<organism evidence="3 4">
    <name type="scientific">Lymnaea stagnalis</name>
    <name type="common">Great pond snail</name>
    <name type="synonym">Helix stagnalis</name>
    <dbReference type="NCBI Taxonomy" id="6523"/>
    <lineage>
        <taxon>Eukaryota</taxon>
        <taxon>Metazoa</taxon>
        <taxon>Spiralia</taxon>
        <taxon>Lophotrochozoa</taxon>
        <taxon>Mollusca</taxon>
        <taxon>Gastropoda</taxon>
        <taxon>Heterobranchia</taxon>
        <taxon>Euthyneura</taxon>
        <taxon>Panpulmonata</taxon>
        <taxon>Hygrophila</taxon>
        <taxon>Lymnaeoidea</taxon>
        <taxon>Lymnaeidae</taxon>
        <taxon>Lymnaea</taxon>
    </lineage>
</organism>
<dbReference type="InterPro" id="IPR032870">
    <property type="entry name" value="ALKBH7-like"/>
</dbReference>
<gene>
    <name evidence="3" type="ORF">GSLYS_00012456001</name>
</gene>
<comment type="cofactor">
    <cofactor evidence="1">
        <name>Fe(2+)</name>
        <dbReference type="ChEBI" id="CHEBI:29033"/>
    </cofactor>
</comment>
<dbReference type="EMBL" id="CAXITT010000307">
    <property type="protein sequence ID" value="CAL1538635.1"/>
    <property type="molecule type" value="Genomic_DNA"/>
</dbReference>
<dbReference type="AlphaFoldDB" id="A0AAV2I1W8"/>
<dbReference type="InterPro" id="IPR027450">
    <property type="entry name" value="AlkB-like"/>
</dbReference>
<accession>A0AAV2I1W8</accession>
<feature type="domain" description="Alpha-ketoglutarate-dependent dioxygenase AlkB-like" evidence="2">
    <location>
        <begin position="128"/>
        <end position="270"/>
    </location>
</feature>
<evidence type="ECO:0000313" key="4">
    <source>
        <dbReference type="Proteomes" id="UP001497497"/>
    </source>
</evidence>
<protein>
    <recommendedName>
        <fullName evidence="2">Alpha-ketoglutarate-dependent dioxygenase AlkB-like domain-containing protein</fullName>
    </recommendedName>
</protein>
<reference evidence="3 4" key="1">
    <citation type="submission" date="2024-04" db="EMBL/GenBank/DDBJ databases">
        <authorList>
            <consortium name="Genoscope - CEA"/>
            <person name="William W."/>
        </authorList>
    </citation>
    <scope>NUCLEOTIDE SEQUENCE [LARGE SCALE GENOMIC DNA]</scope>
</reference>
<comment type="caution">
    <text evidence="3">The sequence shown here is derived from an EMBL/GenBank/DDBJ whole genome shotgun (WGS) entry which is preliminary data.</text>
</comment>
<proteinExistence type="predicted"/>
<sequence length="280" mass="32861">MVFLTYCSYTKSQWKILTAIIRTDLCHVFMSKQKLPQNVLITYRPLHTTCHKTVFSKSKALKSSTWSQFQTFSTEAKTNQDVYYLDAKDKDIYEILSKNMSVQNDFLTEEEEQSLIEEVERSMRKLRYESSHWDNAIHVYRETEKMSWNEKNSKIIQRVREIAFDKTISPLAHVHVLDIAKDGYIKPHVDAVRFCGDTIAGMCLLSSCVMRLGLEKDSSKFGDIYLPRRCLYIMKGRARYDFTHEVLKQEESKFKNQTVPRDRRISVICRNEPNPATRAE</sequence>
<dbReference type="GO" id="GO:0006631">
    <property type="term" value="P:fatty acid metabolic process"/>
    <property type="evidence" value="ECO:0007669"/>
    <property type="project" value="TreeGrafter"/>
</dbReference>
<dbReference type="PANTHER" id="PTHR21052">
    <property type="entry name" value="SPERMATOGENESIS ASSOCIATED 11-RELATED"/>
    <property type="match status" value="1"/>
</dbReference>
<dbReference type="Pfam" id="PF13532">
    <property type="entry name" value="2OG-FeII_Oxy_2"/>
    <property type="match status" value="1"/>
</dbReference>
<dbReference type="SUPFAM" id="SSF51197">
    <property type="entry name" value="Clavaminate synthase-like"/>
    <property type="match status" value="1"/>
</dbReference>
<evidence type="ECO:0000256" key="1">
    <source>
        <dbReference type="ARBA" id="ARBA00001954"/>
    </source>
</evidence>
<dbReference type="GO" id="GO:0006974">
    <property type="term" value="P:DNA damage response"/>
    <property type="evidence" value="ECO:0007669"/>
    <property type="project" value="InterPro"/>
</dbReference>
<dbReference type="InterPro" id="IPR037151">
    <property type="entry name" value="AlkB-like_sf"/>
</dbReference>
<keyword evidence="4" id="KW-1185">Reference proteome</keyword>
<evidence type="ECO:0000259" key="2">
    <source>
        <dbReference type="Pfam" id="PF13532"/>
    </source>
</evidence>
<dbReference type="PANTHER" id="PTHR21052:SF0">
    <property type="entry name" value="ALPHA-KETOGLUTARATE-DEPENDENT DIOXYGENASE ALKB HOMOLOG 7, MITOCHONDRIAL"/>
    <property type="match status" value="1"/>
</dbReference>
<evidence type="ECO:0000313" key="3">
    <source>
        <dbReference type="EMBL" id="CAL1538635.1"/>
    </source>
</evidence>
<dbReference type="Proteomes" id="UP001497497">
    <property type="component" value="Unassembled WGS sequence"/>
</dbReference>
<dbReference type="GO" id="GO:0005759">
    <property type="term" value="C:mitochondrial matrix"/>
    <property type="evidence" value="ECO:0007669"/>
    <property type="project" value="TreeGrafter"/>
</dbReference>